<organism evidence="1 2">
    <name type="scientific">Candidatus Proximibacter danicus</name>
    <dbReference type="NCBI Taxonomy" id="2954365"/>
    <lineage>
        <taxon>Bacteria</taxon>
        <taxon>Pseudomonadati</taxon>
        <taxon>Pseudomonadota</taxon>
        <taxon>Betaproteobacteria</taxon>
        <taxon>Candidatus Proximibacter</taxon>
    </lineage>
</organism>
<comment type="caution">
    <text evidence="1">The sequence shown here is derived from an EMBL/GenBank/DDBJ whole genome shotgun (WGS) entry which is preliminary data.</text>
</comment>
<evidence type="ECO:0000313" key="2">
    <source>
        <dbReference type="Proteomes" id="UP000886689"/>
    </source>
</evidence>
<name>A0A9D7K035_9PROT</name>
<reference evidence="1" key="1">
    <citation type="submission" date="2020-10" db="EMBL/GenBank/DDBJ databases">
        <title>Connecting structure to function with the recovery of over 1000 high-quality activated sludge metagenome-assembled genomes encoding full-length rRNA genes using long-read sequencing.</title>
        <authorList>
            <person name="Singleton C.M."/>
            <person name="Petriglieri F."/>
            <person name="Kristensen J.M."/>
            <person name="Kirkegaard R.H."/>
            <person name="Michaelsen T.Y."/>
            <person name="Andersen M.H."/>
            <person name="Karst S.M."/>
            <person name="Dueholm M.S."/>
            <person name="Nielsen P.H."/>
            <person name="Albertsen M."/>
        </authorList>
    </citation>
    <scope>NUCLEOTIDE SEQUENCE</scope>
    <source>
        <strain evidence="1">Hirt_18-Q3-R61-65_BATAC.395</strain>
    </source>
</reference>
<proteinExistence type="predicted"/>
<accession>A0A9D7K035</accession>
<protein>
    <submittedName>
        <fullName evidence="1">MSHA biogenesis protein MshK</fullName>
    </submittedName>
</protein>
<dbReference type="EMBL" id="JADJUC010000005">
    <property type="protein sequence ID" value="MBK8523930.1"/>
    <property type="molecule type" value="Genomic_DNA"/>
</dbReference>
<evidence type="ECO:0000313" key="1">
    <source>
        <dbReference type="EMBL" id="MBK8523930.1"/>
    </source>
</evidence>
<sequence length="118" mass="12147">MTLPLVFVASALAADSATPLADPTQPPAALLGLDGTLSTEPINSGLTSVLTPKKGKPTAVIGGQVVPLGGFVGEARLVRLSETEAVLEGPGGIERLYLTPDVEKKMNVTKGASRRKKE</sequence>
<gene>
    <name evidence="1" type="ORF">IPL58_07270</name>
</gene>
<dbReference type="AlphaFoldDB" id="A0A9D7K035"/>
<dbReference type="Proteomes" id="UP000886689">
    <property type="component" value="Unassembled WGS sequence"/>
</dbReference>